<dbReference type="Proteomes" id="UP001604336">
    <property type="component" value="Unassembled WGS sequence"/>
</dbReference>
<name>A0ABD1TDL8_9LAMI</name>
<sequence>MNLPFFNAYLDSVGAPNFQSGCNYATGGSTILAAKANSISPFSFGIQVTQFIRFKARVFELLEKDKRQRKFLPSKNSFTQGLYKFDIGQNDNDAAFSSKSEDQVVALIPTILSELETGLQVFYPFF</sequence>
<evidence type="ECO:0000313" key="4">
    <source>
        <dbReference type="Proteomes" id="UP001604336"/>
    </source>
</evidence>
<evidence type="ECO:0000313" key="3">
    <source>
        <dbReference type="EMBL" id="KAL2510635.1"/>
    </source>
</evidence>
<dbReference type="Pfam" id="PF00657">
    <property type="entry name" value="Lipase_GDSL"/>
    <property type="match status" value="1"/>
</dbReference>
<organism evidence="3 4">
    <name type="scientific">Abeliophyllum distichum</name>
    <dbReference type="NCBI Taxonomy" id="126358"/>
    <lineage>
        <taxon>Eukaryota</taxon>
        <taxon>Viridiplantae</taxon>
        <taxon>Streptophyta</taxon>
        <taxon>Embryophyta</taxon>
        <taxon>Tracheophyta</taxon>
        <taxon>Spermatophyta</taxon>
        <taxon>Magnoliopsida</taxon>
        <taxon>eudicotyledons</taxon>
        <taxon>Gunneridae</taxon>
        <taxon>Pentapetalae</taxon>
        <taxon>asterids</taxon>
        <taxon>lamiids</taxon>
        <taxon>Lamiales</taxon>
        <taxon>Oleaceae</taxon>
        <taxon>Forsythieae</taxon>
        <taxon>Abeliophyllum</taxon>
    </lineage>
</organism>
<evidence type="ECO:0000256" key="1">
    <source>
        <dbReference type="ARBA" id="ARBA00008668"/>
    </source>
</evidence>
<dbReference type="InterPro" id="IPR001087">
    <property type="entry name" value="GDSL"/>
</dbReference>
<dbReference type="EMBL" id="JBFOLK010000005">
    <property type="protein sequence ID" value="KAL2510635.1"/>
    <property type="molecule type" value="Genomic_DNA"/>
</dbReference>
<dbReference type="AlphaFoldDB" id="A0ABD1TDL8"/>
<dbReference type="PANTHER" id="PTHR22835">
    <property type="entry name" value="ZINC FINGER FYVE DOMAIN CONTAINING PROTEIN"/>
    <property type="match status" value="1"/>
</dbReference>
<protein>
    <submittedName>
        <fullName evidence="3">GDSL esterase/lipase</fullName>
    </submittedName>
</protein>
<comment type="caution">
    <text evidence="3">The sequence shown here is derived from an EMBL/GenBank/DDBJ whole genome shotgun (WGS) entry which is preliminary data.</text>
</comment>
<keyword evidence="2" id="KW-0325">Glycoprotein</keyword>
<dbReference type="InterPro" id="IPR036514">
    <property type="entry name" value="SGNH_hydro_sf"/>
</dbReference>
<proteinExistence type="inferred from homology"/>
<evidence type="ECO:0000256" key="2">
    <source>
        <dbReference type="ARBA" id="ARBA00023180"/>
    </source>
</evidence>
<accession>A0ABD1TDL8</accession>
<comment type="similarity">
    <text evidence="1">Belongs to the 'GDSL' lipolytic enzyme family.</text>
</comment>
<dbReference type="Gene3D" id="3.40.50.1110">
    <property type="entry name" value="SGNH hydrolase"/>
    <property type="match status" value="1"/>
</dbReference>
<dbReference type="PANTHER" id="PTHR22835:SF458">
    <property type="entry name" value="GDSL ESTERASE_LIPASE"/>
    <property type="match status" value="1"/>
</dbReference>
<reference evidence="4" key="1">
    <citation type="submission" date="2024-07" db="EMBL/GenBank/DDBJ databases">
        <title>Two chromosome-level genome assemblies of Korean endemic species Abeliophyllum distichum and Forsythia ovata (Oleaceae).</title>
        <authorList>
            <person name="Jang H."/>
        </authorList>
    </citation>
    <scope>NUCLEOTIDE SEQUENCE [LARGE SCALE GENOMIC DNA]</scope>
</reference>
<gene>
    <name evidence="3" type="ORF">Adt_16235</name>
</gene>
<keyword evidence="4" id="KW-1185">Reference proteome</keyword>